<dbReference type="Proteomes" id="UP000185678">
    <property type="component" value="Unassembled WGS sequence"/>
</dbReference>
<reference evidence="6 7" key="1">
    <citation type="submission" date="2017-01" db="EMBL/GenBank/DDBJ databases">
        <authorList>
            <person name="Mah S.A."/>
            <person name="Swanson W.J."/>
            <person name="Moy G.W."/>
            <person name="Vacquier V.D."/>
        </authorList>
    </citation>
    <scope>NUCLEOTIDE SEQUENCE [LARGE SCALE GENOMIC DNA]</scope>
    <source>
        <strain evidence="6 7">DSM 11589</strain>
    </source>
</reference>
<evidence type="ECO:0000256" key="2">
    <source>
        <dbReference type="PROSITE-ProRule" id="PRU00169"/>
    </source>
</evidence>
<dbReference type="InterPro" id="IPR016032">
    <property type="entry name" value="Sig_transdc_resp-reg_C-effctor"/>
</dbReference>
<dbReference type="GO" id="GO:0000156">
    <property type="term" value="F:phosphorelay response regulator activity"/>
    <property type="evidence" value="ECO:0007669"/>
    <property type="project" value="TreeGrafter"/>
</dbReference>
<dbReference type="SUPFAM" id="SSF52172">
    <property type="entry name" value="CheY-like"/>
    <property type="match status" value="1"/>
</dbReference>
<dbReference type="GO" id="GO:0032993">
    <property type="term" value="C:protein-DNA complex"/>
    <property type="evidence" value="ECO:0007669"/>
    <property type="project" value="TreeGrafter"/>
</dbReference>
<dbReference type="OrthoDB" id="9802426at2"/>
<sequence length="225" mass="24492">MRILLVEDTLRLAALVSQGLQANGFTVDSFATLEDASAALRTVVYQVVVLDLGLPDGDGFDLLKTLRQEKQSIPVLILTARDGVEDRVRGLNGGADDYLVKPFAMEELVARIRALLRRPGASLGTVLTCGRMALDTVSREVSVAGQALAVPRRETEALELLLRRAGRVVPKRALEEGLYSFDDDISSNTVEVLLSRLRKRLLPTSPGVAIHTLRGVGYMLVEEEA</sequence>
<accession>A0A1N7L1R2</accession>
<dbReference type="GO" id="GO:0006355">
    <property type="term" value="P:regulation of DNA-templated transcription"/>
    <property type="evidence" value="ECO:0007669"/>
    <property type="project" value="InterPro"/>
</dbReference>
<dbReference type="InterPro" id="IPR001789">
    <property type="entry name" value="Sig_transdc_resp-reg_receiver"/>
</dbReference>
<dbReference type="RefSeq" id="WP_076399712.1">
    <property type="nucleotide sequence ID" value="NZ_FTOA01000003.1"/>
</dbReference>
<dbReference type="AlphaFoldDB" id="A0A1N7L1R2"/>
<dbReference type="InterPro" id="IPR001867">
    <property type="entry name" value="OmpR/PhoB-type_DNA-bd"/>
</dbReference>
<proteinExistence type="predicted"/>
<evidence type="ECO:0000313" key="6">
    <source>
        <dbReference type="EMBL" id="SIS67803.1"/>
    </source>
</evidence>
<dbReference type="SMART" id="SM00448">
    <property type="entry name" value="REC"/>
    <property type="match status" value="1"/>
</dbReference>
<dbReference type="SUPFAM" id="SSF46894">
    <property type="entry name" value="C-terminal effector domain of the bipartite response regulators"/>
    <property type="match status" value="1"/>
</dbReference>
<dbReference type="STRING" id="80876.SAMN05421779_10355"/>
<feature type="domain" description="OmpR/PhoB-type" evidence="5">
    <location>
        <begin position="124"/>
        <end position="222"/>
    </location>
</feature>
<name>A0A1N7L1R2_9PROT</name>
<dbReference type="Gene3D" id="3.40.50.2300">
    <property type="match status" value="1"/>
</dbReference>
<feature type="DNA-binding region" description="OmpR/PhoB-type" evidence="3">
    <location>
        <begin position="124"/>
        <end position="222"/>
    </location>
</feature>
<evidence type="ECO:0000256" key="1">
    <source>
        <dbReference type="ARBA" id="ARBA00023125"/>
    </source>
</evidence>
<dbReference type="InterPro" id="IPR039420">
    <property type="entry name" value="WalR-like"/>
</dbReference>
<dbReference type="Gene3D" id="1.10.10.10">
    <property type="entry name" value="Winged helix-like DNA-binding domain superfamily/Winged helix DNA-binding domain"/>
    <property type="match status" value="1"/>
</dbReference>
<dbReference type="InterPro" id="IPR036388">
    <property type="entry name" value="WH-like_DNA-bd_sf"/>
</dbReference>
<dbReference type="PANTHER" id="PTHR48111">
    <property type="entry name" value="REGULATOR OF RPOS"/>
    <property type="match status" value="1"/>
</dbReference>
<dbReference type="InterPro" id="IPR011006">
    <property type="entry name" value="CheY-like_superfamily"/>
</dbReference>
<dbReference type="Gene3D" id="6.10.250.690">
    <property type="match status" value="1"/>
</dbReference>
<dbReference type="GO" id="GO:0000976">
    <property type="term" value="F:transcription cis-regulatory region binding"/>
    <property type="evidence" value="ECO:0007669"/>
    <property type="project" value="TreeGrafter"/>
</dbReference>
<dbReference type="EMBL" id="FTOA01000003">
    <property type="protein sequence ID" value="SIS67803.1"/>
    <property type="molecule type" value="Genomic_DNA"/>
</dbReference>
<evidence type="ECO:0000259" key="4">
    <source>
        <dbReference type="PROSITE" id="PS50110"/>
    </source>
</evidence>
<evidence type="ECO:0000313" key="7">
    <source>
        <dbReference type="Proteomes" id="UP000185678"/>
    </source>
</evidence>
<protein>
    <submittedName>
        <fullName evidence="6">DNA-binding response regulator, OmpR family, contains REC and winged-helix (WHTH) domain</fullName>
    </submittedName>
</protein>
<dbReference type="Pfam" id="PF00486">
    <property type="entry name" value="Trans_reg_C"/>
    <property type="match status" value="1"/>
</dbReference>
<evidence type="ECO:0000256" key="3">
    <source>
        <dbReference type="PROSITE-ProRule" id="PRU01091"/>
    </source>
</evidence>
<dbReference type="CDD" id="cd17624">
    <property type="entry name" value="REC_OmpR_PmrA-like"/>
    <property type="match status" value="1"/>
</dbReference>
<keyword evidence="2" id="KW-0597">Phosphoprotein</keyword>
<dbReference type="PROSITE" id="PS50110">
    <property type="entry name" value="RESPONSE_REGULATORY"/>
    <property type="match status" value="1"/>
</dbReference>
<dbReference type="Pfam" id="PF00072">
    <property type="entry name" value="Response_reg"/>
    <property type="match status" value="1"/>
</dbReference>
<gene>
    <name evidence="6" type="ORF">SAMN05421779_10355</name>
</gene>
<feature type="modified residue" description="4-aspartylphosphate" evidence="2">
    <location>
        <position position="51"/>
    </location>
</feature>
<evidence type="ECO:0000259" key="5">
    <source>
        <dbReference type="PROSITE" id="PS51755"/>
    </source>
</evidence>
<dbReference type="PROSITE" id="PS51755">
    <property type="entry name" value="OMPR_PHOB"/>
    <property type="match status" value="1"/>
</dbReference>
<organism evidence="6 7">
    <name type="scientific">Insolitispirillum peregrinum</name>
    <dbReference type="NCBI Taxonomy" id="80876"/>
    <lineage>
        <taxon>Bacteria</taxon>
        <taxon>Pseudomonadati</taxon>
        <taxon>Pseudomonadota</taxon>
        <taxon>Alphaproteobacteria</taxon>
        <taxon>Rhodospirillales</taxon>
        <taxon>Novispirillaceae</taxon>
        <taxon>Insolitispirillum</taxon>
    </lineage>
</organism>
<dbReference type="CDD" id="cd00383">
    <property type="entry name" value="trans_reg_C"/>
    <property type="match status" value="1"/>
</dbReference>
<keyword evidence="1 3" id="KW-0238">DNA-binding</keyword>
<keyword evidence="7" id="KW-1185">Reference proteome</keyword>
<dbReference type="PANTHER" id="PTHR48111:SF36">
    <property type="entry name" value="TRANSCRIPTIONAL REGULATORY PROTEIN CUTR"/>
    <property type="match status" value="1"/>
</dbReference>
<feature type="domain" description="Response regulatory" evidence="4">
    <location>
        <begin position="2"/>
        <end position="116"/>
    </location>
</feature>
<dbReference type="GO" id="GO:0005829">
    <property type="term" value="C:cytosol"/>
    <property type="evidence" value="ECO:0007669"/>
    <property type="project" value="TreeGrafter"/>
</dbReference>
<dbReference type="SMART" id="SM00862">
    <property type="entry name" value="Trans_reg_C"/>
    <property type="match status" value="1"/>
</dbReference>